<feature type="region of interest" description="Disordered" evidence="1">
    <location>
        <begin position="53"/>
        <end position="86"/>
    </location>
</feature>
<dbReference type="EMBL" id="SMFR01000002">
    <property type="protein sequence ID" value="TCJ97213.1"/>
    <property type="molecule type" value="Genomic_DNA"/>
</dbReference>
<evidence type="ECO:0000256" key="1">
    <source>
        <dbReference type="SAM" id="MobiDB-lite"/>
    </source>
</evidence>
<organism evidence="2 3">
    <name type="scientific">Nocardia alba</name>
    <dbReference type="NCBI Taxonomy" id="225051"/>
    <lineage>
        <taxon>Bacteria</taxon>
        <taxon>Bacillati</taxon>
        <taxon>Actinomycetota</taxon>
        <taxon>Actinomycetes</taxon>
        <taxon>Mycobacteriales</taxon>
        <taxon>Nocardiaceae</taxon>
        <taxon>Nocardia</taxon>
    </lineage>
</organism>
<reference evidence="2 3" key="1">
    <citation type="submission" date="2019-03" db="EMBL/GenBank/DDBJ databases">
        <title>Genomic Encyclopedia of Type Strains, Phase IV (KMG-IV): sequencing the most valuable type-strain genomes for metagenomic binning, comparative biology and taxonomic classification.</title>
        <authorList>
            <person name="Goeker M."/>
        </authorList>
    </citation>
    <scope>NUCLEOTIDE SEQUENCE [LARGE SCALE GENOMIC DNA]</scope>
    <source>
        <strain evidence="2 3">DSM 44684</strain>
    </source>
</reference>
<name>A0A4R1FR69_9NOCA</name>
<evidence type="ECO:0000313" key="2">
    <source>
        <dbReference type="EMBL" id="TCJ97213.1"/>
    </source>
</evidence>
<gene>
    <name evidence="2" type="ORF">DFR71_3254</name>
</gene>
<feature type="compositionally biased region" description="Low complexity" evidence="1">
    <location>
        <begin position="59"/>
        <end position="72"/>
    </location>
</feature>
<proteinExistence type="predicted"/>
<sequence length="86" mass="8957">MLPDFRGYSCHCRTCGVVTPSTKRRDSLDLYFRMSLLAASAAGAQLSVALKSSGETDSRNSLNFSTSSSRSSGITKPASASTGSSA</sequence>
<dbReference type="AlphaFoldDB" id="A0A4R1FR69"/>
<keyword evidence="3" id="KW-1185">Reference proteome</keyword>
<evidence type="ECO:0000313" key="3">
    <source>
        <dbReference type="Proteomes" id="UP000294856"/>
    </source>
</evidence>
<protein>
    <submittedName>
        <fullName evidence="2">Uncharacterized protein</fullName>
    </submittedName>
</protein>
<comment type="caution">
    <text evidence="2">The sequence shown here is derived from an EMBL/GenBank/DDBJ whole genome shotgun (WGS) entry which is preliminary data.</text>
</comment>
<accession>A0A4R1FR69</accession>
<dbReference type="Proteomes" id="UP000294856">
    <property type="component" value="Unassembled WGS sequence"/>
</dbReference>